<dbReference type="GO" id="GO:0005886">
    <property type="term" value="C:plasma membrane"/>
    <property type="evidence" value="ECO:0007669"/>
    <property type="project" value="UniProtKB-SubCell"/>
</dbReference>
<accession>A0ABD6FGQ5</accession>
<feature type="transmembrane region" description="Helical" evidence="7">
    <location>
        <begin position="310"/>
        <end position="327"/>
    </location>
</feature>
<feature type="transmembrane region" description="Helical" evidence="7">
    <location>
        <begin position="146"/>
        <end position="169"/>
    </location>
</feature>
<evidence type="ECO:0000256" key="6">
    <source>
        <dbReference type="SAM" id="MobiDB-lite"/>
    </source>
</evidence>
<keyword evidence="5 7" id="KW-0472">Membrane</keyword>
<gene>
    <name evidence="8" type="ORF">DIU77_008440</name>
</gene>
<dbReference type="Pfam" id="PF03706">
    <property type="entry name" value="LPG_synthase_TM"/>
    <property type="match status" value="1"/>
</dbReference>
<evidence type="ECO:0000256" key="7">
    <source>
        <dbReference type="SAM" id="Phobius"/>
    </source>
</evidence>
<dbReference type="PANTHER" id="PTHR39087:SF2">
    <property type="entry name" value="UPF0104 MEMBRANE PROTEIN MJ1595"/>
    <property type="match status" value="1"/>
</dbReference>
<organism evidence="8 9">
    <name type="scientific">Thermocrispum agreste</name>
    <dbReference type="NCBI Taxonomy" id="37925"/>
    <lineage>
        <taxon>Bacteria</taxon>
        <taxon>Bacillati</taxon>
        <taxon>Actinomycetota</taxon>
        <taxon>Actinomycetes</taxon>
        <taxon>Pseudonocardiales</taxon>
        <taxon>Pseudonocardiaceae</taxon>
        <taxon>Thermocrispum</taxon>
    </lineage>
</organism>
<evidence type="ECO:0000256" key="5">
    <source>
        <dbReference type="ARBA" id="ARBA00023136"/>
    </source>
</evidence>
<proteinExistence type="predicted"/>
<evidence type="ECO:0000256" key="2">
    <source>
        <dbReference type="ARBA" id="ARBA00022475"/>
    </source>
</evidence>
<feature type="region of interest" description="Disordered" evidence="6">
    <location>
        <begin position="1"/>
        <end position="24"/>
    </location>
</feature>
<keyword evidence="3 7" id="KW-0812">Transmembrane</keyword>
<feature type="transmembrane region" description="Helical" evidence="7">
    <location>
        <begin position="39"/>
        <end position="57"/>
    </location>
</feature>
<reference evidence="8 9" key="1">
    <citation type="journal article" date="2021" name="BMC Genomics">
        <title>Genome-resolved metagenome and metatranscriptome analyses of thermophilic composting reveal key bacterial players and their metabolic interactions.</title>
        <authorList>
            <person name="Braga L.P.P."/>
            <person name="Pereira R.V."/>
            <person name="Martins L.F."/>
            <person name="Moura L.M.S."/>
            <person name="Sanchez F.B."/>
            <person name="Patane J.S.L."/>
            <person name="da Silva A.M."/>
            <person name="Setubal J.C."/>
        </authorList>
    </citation>
    <scope>NUCLEOTIDE SEQUENCE [LARGE SCALE GENOMIC DNA]</scope>
    <source>
        <strain evidence="8">ZC4RG45</strain>
    </source>
</reference>
<name>A0ABD6FGQ5_9PSEU</name>
<evidence type="ECO:0000256" key="3">
    <source>
        <dbReference type="ARBA" id="ARBA00022692"/>
    </source>
</evidence>
<evidence type="ECO:0000256" key="1">
    <source>
        <dbReference type="ARBA" id="ARBA00004651"/>
    </source>
</evidence>
<feature type="transmembrane region" description="Helical" evidence="7">
    <location>
        <begin position="181"/>
        <end position="206"/>
    </location>
</feature>
<dbReference type="InterPro" id="IPR022791">
    <property type="entry name" value="L-PG_synthase/AglD"/>
</dbReference>
<dbReference type="PANTHER" id="PTHR39087">
    <property type="entry name" value="UPF0104 MEMBRANE PROTEIN MJ1595"/>
    <property type="match status" value="1"/>
</dbReference>
<comment type="caution">
    <text evidence="8">The sequence shown here is derived from an EMBL/GenBank/DDBJ whole genome shotgun (WGS) entry which is preliminary data.</text>
</comment>
<feature type="transmembrane region" description="Helical" evidence="7">
    <location>
        <begin position="226"/>
        <end position="243"/>
    </location>
</feature>
<comment type="subcellular location">
    <subcellularLocation>
        <location evidence="1">Cell membrane</location>
        <topology evidence="1">Multi-pass membrane protein</topology>
    </subcellularLocation>
</comment>
<feature type="transmembrane region" description="Helical" evidence="7">
    <location>
        <begin position="77"/>
        <end position="97"/>
    </location>
</feature>
<dbReference type="AlphaFoldDB" id="A0ABD6FGQ5"/>
<feature type="transmembrane region" description="Helical" evidence="7">
    <location>
        <begin position="255"/>
        <end position="278"/>
    </location>
</feature>
<dbReference type="EMBL" id="QGUI02000084">
    <property type="protein sequence ID" value="MFO7192257.1"/>
    <property type="molecule type" value="Genomic_DNA"/>
</dbReference>
<sequence>MENTEAAVPAERAADETADALGASSTVPTKSRRAQIITLLRWLAVAVVMGFAVYQLWDNWSEFWDTLAAIPWESSVLSLAAVVASMGATVYGWQVIVDDLGPPIGYRTGAQIYLVGQLGKYVPGSVWAYLLQMELGKQAGLARARVFVATLVHLGIIMVSAMFFGLIALPEIFDTSPNARWMLLVLPIGLVTLHPKVLTWLVSLALRILRRRPLDHQLRWSMVGKVLGASTVAKILHGLHLWLLANSIGAPGWTGLLLCIGAMALAMTAGTVAFVLPAGVGAREVVIVALLVASGIDAVHAAAFAVVSRAMFLMADVITAGMAIVFAKAKLRNATAA</sequence>
<keyword evidence="4 7" id="KW-1133">Transmembrane helix</keyword>
<evidence type="ECO:0000313" key="8">
    <source>
        <dbReference type="EMBL" id="MFO7192257.1"/>
    </source>
</evidence>
<protein>
    <submittedName>
        <fullName evidence="8">Lysylphosphatidylglycerol synthase transmembrane domain-containing protein</fullName>
    </submittedName>
</protein>
<evidence type="ECO:0000256" key="4">
    <source>
        <dbReference type="ARBA" id="ARBA00022989"/>
    </source>
</evidence>
<keyword evidence="2" id="KW-1003">Cell membrane</keyword>
<evidence type="ECO:0000313" key="9">
    <source>
        <dbReference type="Proteomes" id="UP000249324"/>
    </source>
</evidence>
<dbReference type="Proteomes" id="UP000249324">
    <property type="component" value="Unassembled WGS sequence"/>
</dbReference>
<feature type="transmembrane region" description="Helical" evidence="7">
    <location>
        <begin position="285"/>
        <end position="304"/>
    </location>
</feature>